<feature type="transmembrane region" description="Helical" evidence="1">
    <location>
        <begin position="6"/>
        <end position="22"/>
    </location>
</feature>
<accession>A0A2R7Y2M7</accession>
<feature type="transmembrane region" description="Helical" evidence="1">
    <location>
        <begin position="34"/>
        <end position="51"/>
    </location>
</feature>
<dbReference type="Proteomes" id="UP000244093">
    <property type="component" value="Unassembled WGS sequence"/>
</dbReference>
<dbReference type="EMBL" id="NBVN01000006">
    <property type="protein sequence ID" value="PUA31806.1"/>
    <property type="molecule type" value="Genomic_DNA"/>
</dbReference>
<gene>
    <name evidence="2" type="ORF">B7O98_08380</name>
</gene>
<keyword evidence="1" id="KW-1133">Transmembrane helix</keyword>
<evidence type="ECO:0000313" key="3">
    <source>
        <dbReference type="Proteomes" id="UP000244093"/>
    </source>
</evidence>
<proteinExistence type="predicted"/>
<evidence type="ECO:0000313" key="2">
    <source>
        <dbReference type="EMBL" id="PUA31806.1"/>
    </source>
</evidence>
<organism evidence="2 3">
    <name type="scientific">Zestosphaera tikiterensis</name>
    <dbReference type="NCBI Taxonomy" id="1973259"/>
    <lineage>
        <taxon>Archaea</taxon>
        <taxon>Thermoproteota</taxon>
        <taxon>Thermoprotei</taxon>
        <taxon>Desulfurococcales</taxon>
        <taxon>Desulfurococcaceae</taxon>
        <taxon>Zestosphaera</taxon>
    </lineage>
</organism>
<name>A0A2R7Y2M7_9CREN</name>
<reference evidence="2 3" key="1">
    <citation type="journal article" date="2018" name="Syst. Appl. Microbiol.">
        <title>A new symbiotic nanoarchaeote (Candidatus Nanoclepta minutus) and its host (Zestosphaera tikiterensis gen. nov., sp. nov.) from a New Zealand hot spring.</title>
        <authorList>
            <person name="St John E."/>
            <person name="Liu Y."/>
            <person name="Podar M."/>
            <person name="Stott M.B."/>
            <person name="Meneghin J."/>
            <person name="Chen Z."/>
            <person name="Lagutin K."/>
            <person name="Mitchell K."/>
            <person name="Reysenbach A.L."/>
        </authorList>
    </citation>
    <scope>NUCLEOTIDE SEQUENCE [LARGE SCALE GENOMIC DNA]</scope>
    <source>
        <strain evidence="2">NZ3</strain>
    </source>
</reference>
<sequence>MDIYVAIAFGVLTGYLLSRRFVPNGLRFKVKNSLEIALNVLVYLLIFLIGLRSAEVLSEFLNRGVESVVLVLLSSALPLIFSVVTALILVRGVND</sequence>
<keyword evidence="1" id="KW-0812">Transmembrane</keyword>
<feature type="transmembrane region" description="Helical" evidence="1">
    <location>
        <begin position="71"/>
        <end position="90"/>
    </location>
</feature>
<keyword evidence="1" id="KW-0472">Membrane</keyword>
<comment type="caution">
    <text evidence="2">The sequence shown here is derived from an EMBL/GenBank/DDBJ whole genome shotgun (WGS) entry which is preliminary data.</text>
</comment>
<protein>
    <submittedName>
        <fullName evidence="2">Uncharacterized protein</fullName>
    </submittedName>
</protein>
<evidence type="ECO:0000256" key="1">
    <source>
        <dbReference type="SAM" id="Phobius"/>
    </source>
</evidence>
<dbReference type="AlphaFoldDB" id="A0A2R7Y2M7"/>